<dbReference type="Gene3D" id="3.30.360.10">
    <property type="entry name" value="Dihydrodipicolinate Reductase, domain 2"/>
    <property type="match status" value="1"/>
</dbReference>
<dbReference type="Pfam" id="PF22725">
    <property type="entry name" value="GFO_IDH_MocA_C3"/>
    <property type="match status" value="1"/>
</dbReference>
<dbReference type="RefSeq" id="WP_104057566.1">
    <property type="nucleotide sequence ID" value="NZ_PREZ01000003.1"/>
</dbReference>
<dbReference type="InterPro" id="IPR055170">
    <property type="entry name" value="GFO_IDH_MocA-like_dom"/>
</dbReference>
<organism evidence="3 4">
    <name type="scientific">Jeotgalibacillus proteolyticus</name>
    <dbReference type="NCBI Taxonomy" id="2082395"/>
    <lineage>
        <taxon>Bacteria</taxon>
        <taxon>Bacillati</taxon>
        <taxon>Bacillota</taxon>
        <taxon>Bacilli</taxon>
        <taxon>Bacillales</taxon>
        <taxon>Caryophanaceae</taxon>
        <taxon>Jeotgalibacillus</taxon>
    </lineage>
</organism>
<dbReference type="PANTHER" id="PTHR43377:SF1">
    <property type="entry name" value="BILIVERDIN REDUCTASE A"/>
    <property type="match status" value="1"/>
</dbReference>
<comment type="caution">
    <text evidence="3">The sequence shown here is derived from an EMBL/GenBank/DDBJ whole genome shotgun (WGS) entry which is preliminary data.</text>
</comment>
<dbReference type="GO" id="GO:0000166">
    <property type="term" value="F:nucleotide binding"/>
    <property type="evidence" value="ECO:0007669"/>
    <property type="project" value="InterPro"/>
</dbReference>
<keyword evidence="4" id="KW-1185">Reference proteome</keyword>
<sequence length="342" mass="37483">MKKVRVGVIGCGSVARRRHLLEYASNEQAEIVAVVDLVEERAQEMAELYQAKAFTDYKEALAECDLDAVSVCLPNHLHASVTIDALKAGLHVLCEKPMAISAEEAEAMISTAKEYDRKLMIGHNQRFVASHQQAKKLLDSGELGKVYSFKTTFGHPGPEGWSIDGRASWFFNTEEAFIGALGDLGVHKSDLIRYLLGDVAEVGAFVETSAKENTEIDDNAMCILKMKSGAIGSLAASWSYVSGGDNSTYIYTEKAVLKIEADPVYPLVVSYSNGDTVNYELAKIQSNEEGGQTKTYVVDRFIEAITQDKEPLITGEEGLKSLNVILAALESNRTKRFVNLDQ</sequence>
<dbReference type="PANTHER" id="PTHR43377">
    <property type="entry name" value="BILIVERDIN REDUCTASE A"/>
    <property type="match status" value="1"/>
</dbReference>
<proteinExistence type="predicted"/>
<reference evidence="3 4" key="1">
    <citation type="submission" date="2018-02" db="EMBL/GenBank/DDBJ databases">
        <title>Jeotgalibacillus proteolyticum sp. nov. a protease producing bacterium isolated from ocean sediments of Laizhou Bay.</title>
        <authorList>
            <person name="Li Y."/>
        </authorList>
    </citation>
    <scope>NUCLEOTIDE SEQUENCE [LARGE SCALE GENOMIC DNA]</scope>
    <source>
        <strain evidence="3 4">22-7</strain>
    </source>
</reference>
<name>A0A2S5GCT9_9BACL</name>
<dbReference type="Gene3D" id="3.40.50.720">
    <property type="entry name" value="NAD(P)-binding Rossmann-like Domain"/>
    <property type="match status" value="1"/>
</dbReference>
<accession>A0A2S5GCT9</accession>
<gene>
    <name evidence="3" type="ORF">C4B60_08465</name>
</gene>
<dbReference type="InterPro" id="IPR051450">
    <property type="entry name" value="Gfo/Idh/MocA_Oxidoreductases"/>
</dbReference>
<evidence type="ECO:0000259" key="2">
    <source>
        <dbReference type="Pfam" id="PF22725"/>
    </source>
</evidence>
<dbReference type="SUPFAM" id="SSF51735">
    <property type="entry name" value="NAD(P)-binding Rossmann-fold domains"/>
    <property type="match status" value="1"/>
</dbReference>
<evidence type="ECO:0000259" key="1">
    <source>
        <dbReference type="Pfam" id="PF01408"/>
    </source>
</evidence>
<dbReference type="Pfam" id="PF01408">
    <property type="entry name" value="GFO_IDH_MocA"/>
    <property type="match status" value="1"/>
</dbReference>
<evidence type="ECO:0000313" key="4">
    <source>
        <dbReference type="Proteomes" id="UP000239047"/>
    </source>
</evidence>
<protein>
    <submittedName>
        <fullName evidence="3">Gfo/Idh/MocA family oxidoreductase</fullName>
    </submittedName>
</protein>
<feature type="domain" description="GFO/IDH/MocA-like oxidoreductase" evidence="2">
    <location>
        <begin position="131"/>
        <end position="257"/>
    </location>
</feature>
<dbReference type="EMBL" id="PREZ01000003">
    <property type="protein sequence ID" value="PPA70816.1"/>
    <property type="molecule type" value="Genomic_DNA"/>
</dbReference>
<dbReference type="OrthoDB" id="9815825at2"/>
<dbReference type="AlphaFoldDB" id="A0A2S5GCT9"/>
<dbReference type="InterPro" id="IPR036291">
    <property type="entry name" value="NAD(P)-bd_dom_sf"/>
</dbReference>
<dbReference type="Proteomes" id="UP000239047">
    <property type="component" value="Unassembled WGS sequence"/>
</dbReference>
<dbReference type="SUPFAM" id="SSF55347">
    <property type="entry name" value="Glyceraldehyde-3-phosphate dehydrogenase-like, C-terminal domain"/>
    <property type="match status" value="1"/>
</dbReference>
<dbReference type="InterPro" id="IPR000683">
    <property type="entry name" value="Gfo/Idh/MocA-like_OxRdtase_N"/>
</dbReference>
<evidence type="ECO:0000313" key="3">
    <source>
        <dbReference type="EMBL" id="PPA70816.1"/>
    </source>
</evidence>
<feature type="domain" description="Gfo/Idh/MocA-like oxidoreductase N-terminal" evidence="1">
    <location>
        <begin position="4"/>
        <end position="123"/>
    </location>
</feature>